<feature type="transmembrane region" description="Helical" evidence="9">
    <location>
        <begin position="241"/>
        <end position="265"/>
    </location>
</feature>
<proteinExistence type="inferred from homology"/>
<dbReference type="Pfam" id="PF01235">
    <property type="entry name" value="Na_Ala_symp"/>
    <property type="match status" value="1"/>
</dbReference>
<dbReference type="FunFam" id="1.20.1740.10:FF:000004">
    <property type="entry name" value="Sodium:alanine symporter family protein"/>
    <property type="match status" value="1"/>
</dbReference>
<evidence type="ECO:0000256" key="8">
    <source>
        <dbReference type="ARBA" id="ARBA00023136"/>
    </source>
</evidence>
<evidence type="ECO:0000256" key="2">
    <source>
        <dbReference type="ARBA" id="ARBA00009261"/>
    </source>
</evidence>
<dbReference type="NCBIfam" id="TIGR00835">
    <property type="entry name" value="agcS"/>
    <property type="match status" value="1"/>
</dbReference>
<evidence type="ECO:0000256" key="3">
    <source>
        <dbReference type="ARBA" id="ARBA00022448"/>
    </source>
</evidence>
<evidence type="ECO:0000313" key="10">
    <source>
        <dbReference type="EMBL" id="SHE53524.1"/>
    </source>
</evidence>
<keyword evidence="3 9" id="KW-0813">Transport</keyword>
<reference evidence="10 11" key="1">
    <citation type="submission" date="2016-11" db="EMBL/GenBank/DDBJ databases">
        <authorList>
            <person name="Jaros S."/>
            <person name="Januszkiewicz K."/>
            <person name="Wedrychowicz H."/>
        </authorList>
    </citation>
    <scope>NUCLEOTIDE SEQUENCE [LARGE SCALE GENOMIC DNA]</scope>
    <source>
        <strain evidence="10 11">DSM 2631</strain>
    </source>
</reference>
<dbReference type="RefSeq" id="WP_072893245.1">
    <property type="nucleotide sequence ID" value="NZ_FQVM01000004.1"/>
</dbReference>
<evidence type="ECO:0000256" key="6">
    <source>
        <dbReference type="ARBA" id="ARBA00022847"/>
    </source>
</evidence>
<accession>A0A1M4UA16</accession>
<dbReference type="EMBL" id="FQVM01000004">
    <property type="protein sequence ID" value="SHE53524.1"/>
    <property type="molecule type" value="Genomic_DNA"/>
</dbReference>
<name>A0A1M4UA16_9CLOT</name>
<dbReference type="PANTHER" id="PTHR30330:SF1">
    <property type="entry name" value="AMINO-ACID CARRIER PROTEIN ALST"/>
    <property type="match status" value="1"/>
</dbReference>
<dbReference type="Proteomes" id="UP000184035">
    <property type="component" value="Unassembled WGS sequence"/>
</dbReference>
<sequence length="484" mass="53163">MIINNLINTFNNFLWSYVLIILLIGLGLYFSFKTKFVQIRYIKEMFRLLGDGLGKNSDKSNHSISSFQAFCISTASRVGTGNLAGIAIAISVGGAGAVFWMWLIALIGAASSFIESTLAQIYKEKTKIGFRGGPAYYMEKALKKRWMGVTFSILITISFGLVFNSVQSNTISLAFDEAFNFPTLWMGIILSVLTAFIIFGGIKRIAKISEIIVPVLATLYIAIALFIMIKNIGQIPSVIKLIFQQAFGIKEFVGGTLGGTILIGVKRGLFSNEAGMGSAPNAAATAEVSHPVKQGLIQTLGVFTDTLIICSCTAFIILLSNVNIDGSLTGIQLTQKALSSEIGSFGSIFIAICVFLFAFSSIVGNYYYGQSNIEFLSDKKTPLFIYRILVVGMVLFGSITKVDLVWTLADLFMGLMALLNLFAITLLSKYSIIALKDYASQKKAGILEPVFDSSKFEEFKELKLWRRDSKDTEEYDEYLEENAL</sequence>
<comment type="similarity">
    <text evidence="2 9">Belongs to the alanine or glycine:cation symporter (AGCS) (TC 2.A.25) family.</text>
</comment>
<evidence type="ECO:0000256" key="7">
    <source>
        <dbReference type="ARBA" id="ARBA00022989"/>
    </source>
</evidence>
<feature type="transmembrane region" description="Helical" evidence="9">
    <location>
        <begin position="342"/>
        <end position="369"/>
    </location>
</feature>
<feature type="transmembrane region" description="Helical" evidence="9">
    <location>
        <begin position="211"/>
        <end position="229"/>
    </location>
</feature>
<evidence type="ECO:0000256" key="1">
    <source>
        <dbReference type="ARBA" id="ARBA00004651"/>
    </source>
</evidence>
<keyword evidence="11" id="KW-1185">Reference proteome</keyword>
<evidence type="ECO:0000256" key="4">
    <source>
        <dbReference type="ARBA" id="ARBA00022475"/>
    </source>
</evidence>
<keyword evidence="4 9" id="KW-1003">Cell membrane</keyword>
<feature type="transmembrane region" description="Helical" evidence="9">
    <location>
        <begin position="405"/>
        <end position="427"/>
    </location>
</feature>
<feature type="transmembrane region" description="Helical" evidence="9">
    <location>
        <begin position="146"/>
        <end position="166"/>
    </location>
</feature>
<gene>
    <name evidence="10" type="ORF">SAMN05443638_104111</name>
</gene>
<keyword evidence="7 9" id="KW-1133">Transmembrane helix</keyword>
<dbReference type="Gene3D" id="1.20.1740.10">
    <property type="entry name" value="Amino acid/polyamine transporter I"/>
    <property type="match status" value="1"/>
</dbReference>
<evidence type="ECO:0000256" key="5">
    <source>
        <dbReference type="ARBA" id="ARBA00022692"/>
    </source>
</evidence>
<dbReference type="PANTHER" id="PTHR30330">
    <property type="entry name" value="AGSS FAMILY TRANSPORTER, SODIUM-ALANINE"/>
    <property type="match status" value="1"/>
</dbReference>
<feature type="transmembrane region" description="Helical" evidence="9">
    <location>
        <begin position="14"/>
        <end position="32"/>
    </location>
</feature>
<protein>
    <submittedName>
        <fullName evidence="10">Alanine or glycine:cation symporter, AGCS family</fullName>
    </submittedName>
</protein>
<dbReference type="GO" id="GO:0005886">
    <property type="term" value="C:plasma membrane"/>
    <property type="evidence" value="ECO:0007669"/>
    <property type="project" value="UniProtKB-SubCell"/>
</dbReference>
<comment type="subcellular location">
    <subcellularLocation>
        <location evidence="1 9">Cell membrane</location>
        <topology evidence="1 9">Multi-pass membrane protein</topology>
    </subcellularLocation>
</comment>
<dbReference type="PRINTS" id="PR00175">
    <property type="entry name" value="NAALASMPORT"/>
</dbReference>
<feature type="transmembrane region" description="Helical" evidence="9">
    <location>
        <begin position="381"/>
        <end position="399"/>
    </location>
</feature>
<dbReference type="PROSITE" id="PS00873">
    <property type="entry name" value="NA_ALANINE_SYMP"/>
    <property type="match status" value="1"/>
</dbReference>
<evidence type="ECO:0000256" key="9">
    <source>
        <dbReference type="RuleBase" id="RU363064"/>
    </source>
</evidence>
<evidence type="ECO:0000313" key="11">
    <source>
        <dbReference type="Proteomes" id="UP000184035"/>
    </source>
</evidence>
<keyword evidence="6 9" id="KW-0769">Symport</keyword>
<keyword evidence="5 9" id="KW-0812">Transmembrane</keyword>
<keyword evidence="8 9" id="KW-0472">Membrane</keyword>
<dbReference type="STRING" id="1533.SAMN05443638_104111"/>
<organism evidence="10 11">
    <name type="scientific">Clostridium fallax</name>
    <dbReference type="NCBI Taxonomy" id="1533"/>
    <lineage>
        <taxon>Bacteria</taxon>
        <taxon>Bacillati</taxon>
        <taxon>Bacillota</taxon>
        <taxon>Clostridia</taxon>
        <taxon>Eubacteriales</taxon>
        <taxon>Clostridiaceae</taxon>
        <taxon>Clostridium</taxon>
    </lineage>
</organism>
<feature type="transmembrane region" description="Helical" evidence="9">
    <location>
        <begin position="300"/>
        <end position="322"/>
    </location>
</feature>
<dbReference type="AlphaFoldDB" id="A0A1M4UA16"/>
<feature type="transmembrane region" description="Helical" evidence="9">
    <location>
        <begin position="178"/>
        <end position="199"/>
    </location>
</feature>
<dbReference type="InterPro" id="IPR001463">
    <property type="entry name" value="Na/Ala_symport"/>
</dbReference>
<dbReference type="GO" id="GO:0005283">
    <property type="term" value="F:amino acid:sodium symporter activity"/>
    <property type="evidence" value="ECO:0007669"/>
    <property type="project" value="InterPro"/>
</dbReference>
<dbReference type="OrthoDB" id="9804874at2"/>